<evidence type="ECO:0000313" key="4">
    <source>
        <dbReference type="Proteomes" id="UP001476807"/>
    </source>
</evidence>
<organism evidence="3 4">
    <name type="scientific">Pontibacter populi</name>
    <dbReference type="NCBI Taxonomy" id="890055"/>
    <lineage>
        <taxon>Bacteria</taxon>
        <taxon>Pseudomonadati</taxon>
        <taxon>Bacteroidota</taxon>
        <taxon>Cytophagia</taxon>
        <taxon>Cytophagales</taxon>
        <taxon>Hymenobacteraceae</taxon>
        <taxon>Pontibacter</taxon>
    </lineage>
</organism>
<feature type="domain" description="DUF6438" evidence="2">
    <location>
        <begin position="158"/>
        <end position="268"/>
    </location>
</feature>
<evidence type="ECO:0000313" key="3">
    <source>
        <dbReference type="EMBL" id="MER2996985.1"/>
    </source>
</evidence>
<reference evidence="3 4" key="1">
    <citation type="submission" date="2024-06" db="EMBL/GenBank/DDBJ databases">
        <title>Pontibacter populi HYL7-15.</title>
        <authorList>
            <person name="Kim M.K."/>
        </authorList>
    </citation>
    <scope>NUCLEOTIDE SEQUENCE [LARGE SCALE GENOMIC DNA]</scope>
    <source>
        <strain evidence="3 4">HYL7-15</strain>
    </source>
</reference>
<keyword evidence="4" id="KW-1185">Reference proteome</keyword>
<name>A0ABV1RS91_9BACT</name>
<dbReference type="InterPro" id="IPR045497">
    <property type="entry name" value="DUF6438"/>
</dbReference>
<dbReference type="Proteomes" id="UP001476807">
    <property type="component" value="Unassembled WGS sequence"/>
</dbReference>
<sequence>MKRLLYFALILLFACSKQVDEPTEQEKQLTQQLIGDWVPAGHVPYAPDKKTDFPPPPGGVILYGYTFHPNGVAEFKYGFYKVKLGKERRDRRFYYLGNRTTYKVNNDTVSIFNRTDSVWIDLPIARITLDTMSVRGDDSFVNFRRANYNLKDAPTFDAIVLSTSGCYGSCPISSTMISSDGKVLFFGAKYTTKEGLMEGNITEKMYKKLQENFQKSGIDTLDERYAAGGTDMEEISVTFIKNGKIYKTIRDYGKEGPHELLWAQIPLRYLYQNTVLKPLSPDNTPFYTYLYNFEFEQGDKTLELSQSESFLLWNYLRTAKKTNTAFKPRFDLVHYGNYYWFPSITEEMNGEGYEAEKKEKFIPIKTDGRYYTFYRDREKPETVDIGFNFFDTNFKESDLKIQDY</sequence>
<dbReference type="EMBL" id="JBEOKT010000004">
    <property type="protein sequence ID" value="MER2996985.1"/>
    <property type="molecule type" value="Genomic_DNA"/>
</dbReference>
<evidence type="ECO:0000256" key="1">
    <source>
        <dbReference type="SAM" id="SignalP"/>
    </source>
</evidence>
<accession>A0ABV1RS91</accession>
<protein>
    <submittedName>
        <fullName evidence="3">DUF6438 domain-containing protein</fullName>
    </submittedName>
</protein>
<proteinExistence type="predicted"/>
<evidence type="ECO:0000259" key="2">
    <source>
        <dbReference type="Pfam" id="PF20033"/>
    </source>
</evidence>
<dbReference type="RefSeq" id="WP_350411332.1">
    <property type="nucleotide sequence ID" value="NZ_JBEOKT010000004.1"/>
</dbReference>
<feature type="signal peptide" evidence="1">
    <location>
        <begin position="1"/>
        <end position="19"/>
    </location>
</feature>
<feature type="chain" id="PRO_5045256477" evidence="1">
    <location>
        <begin position="20"/>
        <end position="404"/>
    </location>
</feature>
<comment type="caution">
    <text evidence="3">The sequence shown here is derived from an EMBL/GenBank/DDBJ whole genome shotgun (WGS) entry which is preliminary data.</text>
</comment>
<keyword evidence="1" id="KW-0732">Signal</keyword>
<dbReference type="PROSITE" id="PS51257">
    <property type="entry name" value="PROKAR_LIPOPROTEIN"/>
    <property type="match status" value="1"/>
</dbReference>
<gene>
    <name evidence="3" type="ORF">ABS362_05470</name>
</gene>
<dbReference type="Pfam" id="PF20033">
    <property type="entry name" value="DUF6438"/>
    <property type="match status" value="1"/>
</dbReference>